<reference evidence="2 3" key="1">
    <citation type="submission" date="2012-04" db="EMBL/GenBank/DDBJ databases">
        <authorList>
            <person name="Weinstock G."/>
            <person name="Sodergren E."/>
            <person name="Lobos E.A."/>
            <person name="Fulton L."/>
            <person name="Fulton R."/>
            <person name="Courtney L."/>
            <person name="Fronick C."/>
            <person name="O'Laughlin M."/>
            <person name="Godfrey J."/>
            <person name="Wilson R.M."/>
            <person name="Miner T."/>
            <person name="Farmer C."/>
            <person name="Delehaunty K."/>
            <person name="Cordes M."/>
            <person name="Minx P."/>
            <person name="Tomlinson C."/>
            <person name="Chen J."/>
            <person name="Wollam A."/>
            <person name="Pepin K.H."/>
            <person name="Bhonagiri V."/>
            <person name="Zhang X."/>
            <person name="Suruliraj S."/>
            <person name="Warren W."/>
            <person name="Mitreva M."/>
            <person name="Mardis E.R."/>
            <person name="Wilson R.K."/>
        </authorList>
    </citation>
    <scope>NUCLEOTIDE SEQUENCE [LARGE SCALE GENOMIC DNA]</scope>
    <source>
        <strain evidence="2 3">R496</strain>
    </source>
</reference>
<name>A0AAV3GZE9_ENTFC</name>
<evidence type="ECO:0000256" key="1">
    <source>
        <dbReference type="SAM" id="Phobius"/>
    </source>
</evidence>
<dbReference type="RefSeq" id="WP_002350547.1">
    <property type="nucleotide sequence ID" value="NZ_JH808500.1"/>
</dbReference>
<feature type="transmembrane region" description="Helical" evidence="1">
    <location>
        <begin position="36"/>
        <end position="56"/>
    </location>
</feature>
<sequence>MSMLVRKLPLSVREFLFYLVCLIASGFKLIEHLFIFAYILAMIAFLSGGWLIIYLLS</sequence>
<protein>
    <submittedName>
        <fullName evidence="2">Uncharacterized protein</fullName>
    </submittedName>
</protein>
<evidence type="ECO:0000313" key="3">
    <source>
        <dbReference type="Proteomes" id="UP000006402"/>
    </source>
</evidence>
<dbReference type="AlphaFoldDB" id="A0AAV3GZE9"/>
<evidence type="ECO:0000313" key="2">
    <source>
        <dbReference type="EMBL" id="EJX56306.1"/>
    </source>
</evidence>
<keyword evidence="1" id="KW-1133">Transmembrane helix</keyword>
<keyword evidence="1" id="KW-0812">Transmembrane</keyword>
<dbReference type="EMBL" id="AMAH01000010">
    <property type="protein sequence ID" value="EJX56306.1"/>
    <property type="molecule type" value="Genomic_DNA"/>
</dbReference>
<gene>
    <name evidence="2" type="ORF">HMPREF1378_00125</name>
</gene>
<keyword evidence="1" id="KW-0472">Membrane</keyword>
<feature type="transmembrane region" description="Helical" evidence="1">
    <location>
        <begin position="12"/>
        <end position="30"/>
    </location>
</feature>
<comment type="caution">
    <text evidence="2">The sequence shown here is derived from an EMBL/GenBank/DDBJ whole genome shotgun (WGS) entry which is preliminary data.</text>
</comment>
<accession>A0AAV3GZE9</accession>
<dbReference type="Proteomes" id="UP000006402">
    <property type="component" value="Unassembled WGS sequence"/>
</dbReference>
<proteinExistence type="predicted"/>
<organism evidence="2 3">
    <name type="scientific">Enterococcus faecium R496</name>
    <dbReference type="NCBI Taxonomy" id="1134836"/>
    <lineage>
        <taxon>Bacteria</taxon>
        <taxon>Bacillati</taxon>
        <taxon>Bacillota</taxon>
        <taxon>Bacilli</taxon>
        <taxon>Lactobacillales</taxon>
        <taxon>Enterococcaceae</taxon>
        <taxon>Enterococcus</taxon>
    </lineage>
</organism>